<dbReference type="Proteomes" id="UP001266305">
    <property type="component" value="Unassembled WGS sequence"/>
</dbReference>
<accession>A0ABQ9URR1</accession>
<keyword evidence="2" id="KW-1185">Reference proteome</keyword>
<sequence>GRDHEGDLTAPSTAAHAVGASVLSHHRKLQCLAQSLVTLICTAGAESSIYSQSCLR</sequence>
<feature type="non-terminal residue" evidence="1">
    <location>
        <position position="56"/>
    </location>
</feature>
<comment type="caution">
    <text evidence="1">The sequence shown here is derived from an EMBL/GenBank/DDBJ whole genome shotgun (WGS) entry which is preliminary data.</text>
</comment>
<protein>
    <submittedName>
        <fullName evidence="1">Uncharacterized protein</fullName>
    </submittedName>
</protein>
<feature type="non-terminal residue" evidence="1">
    <location>
        <position position="1"/>
    </location>
</feature>
<dbReference type="EMBL" id="JASSZA010000010">
    <property type="protein sequence ID" value="KAK2099767.1"/>
    <property type="molecule type" value="Genomic_DNA"/>
</dbReference>
<gene>
    <name evidence="1" type="ORF">P7K49_021115</name>
</gene>
<organism evidence="1 2">
    <name type="scientific">Saguinus oedipus</name>
    <name type="common">Cotton-top tamarin</name>
    <name type="synonym">Oedipomidas oedipus</name>
    <dbReference type="NCBI Taxonomy" id="9490"/>
    <lineage>
        <taxon>Eukaryota</taxon>
        <taxon>Metazoa</taxon>
        <taxon>Chordata</taxon>
        <taxon>Craniata</taxon>
        <taxon>Vertebrata</taxon>
        <taxon>Euteleostomi</taxon>
        <taxon>Mammalia</taxon>
        <taxon>Eutheria</taxon>
        <taxon>Euarchontoglires</taxon>
        <taxon>Primates</taxon>
        <taxon>Haplorrhini</taxon>
        <taxon>Platyrrhini</taxon>
        <taxon>Cebidae</taxon>
        <taxon>Callitrichinae</taxon>
        <taxon>Saguinus</taxon>
    </lineage>
</organism>
<proteinExistence type="predicted"/>
<reference evidence="1 2" key="1">
    <citation type="submission" date="2023-05" db="EMBL/GenBank/DDBJ databases">
        <title>B98-5 Cell Line De Novo Hybrid Assembly: An Optical Mapping Approach.</title>
        <authorList>
            <person name="Kananen K."/>
            <person name="Auerbach J.A."/>
            <person name="Kautto E."/>
            <person name="Blachly J.S."/>
        </authorList>
    </citation>
    <scope>NUCLEOTIDE SEQUENCE [LARGE SCALE GENOMIC DNA]</scope>
    <source>
        <strain evidence="1">B95-8</strain>
        <tissue evidence="1">Cell line</tissue>
    </source>
</reference>
<name>A0ABQ9URR1_SAGOE</name>
<evidence type="ECO:0000313" key="1">
    <source>
        <dbReference type="EMBL" id="KAK2099767.1"/>
    </source>
</evidence>
<evidence type="ECO:0000313" key="2">
    <source>
        <dbReference type="Proteomes" id="UP001266305"/>
    </source>
</evidence>